<dbReference type="Proteomes" id="UP000321083">
    <property type="component" value="Unassembled WGS sequence"/>
</dbReference>
<accession>A0A5C6M6Z1</accession>
<reference evidence="2 3" key="1">
    <citation type="submission" date="2019-08" db="EMBL/GenBank/DDBJ databases">
        <title>100 year-old enigma solved: identification of Planctomyces bekefii, the type genus and species of the phylum Planctomycetes.</title>
        <authorList>
            <person name="Svetlana D.N."/>
            <person name="Overmann J."/>
        </authorList>
    </citation>
    <scope>NUCLEOTIDE SEQUENCE [LARGE SCALE GENOMIC DNA]</scope>
    <source>
        <strain evidence="2">Phe10_nw2017</strain>
    </source>
</reference>
<organism evidence="2 3">
    <name type="scientific">Planctomyces bekefii</name>
    <dbReference type="NCBI Taxonomy" id="1653850"/>
    <lineage>
        <taxon>Bacteria</taxon>
        <taxon>Pseudomonadati</taxon>
        <taxon>Planctomycetota</taxon>
        <taxon>Planctomycetia</taxon>
        <taxon>Planctomycetales</taxon>
        <taxon>Planctomycetaceae</taxon>
        <taxon>Planctomyces</taxon>
    </lineage>
</organism>
<evidence type="ECO:0000313" key="3">
    <source>
        <dbReference type="Proteomes" id="UP000321083"/>
    </source>
</evidence>
<feature type="compositionally biased region" description="Basic and acidic residues" evidence="1">
    <location>
        <begin position="28"/>
        <end position="38"/>
    </location>
</feature>
<dbReference type="AlphaFoldDB" id="A0A5C6M6Z1"/>
<proteinExistence type="predicted"/>
<evidence type="ECO:0000256" key="1">
    <source>
        <dbReference type="SAM" id="MobiDB-lite"/>
    </source>
</evidence>
<evidence type="ECO:0000313" key="2">
    <source>
        <dbReference type="EMBL" id="TWW09987.1"/>
    </source>
</evidence>
<dbReference type="EMBL" id="SRHE01000131">
    <property type="protein sequence ID" value="TWW09987.1"/>
    <property type="molecule type" value="Genomic_DNA"/>
</dbReference>
<feature type="non-terminal residue" evidence="2">
    <location>
        <position position="1"/>
    </location>
</feature>
<sequence length="121" mass="14080">FKALVNYVEPKIRLETSRLESLQTQKEGAGESGKEAKRLAKDVERQEDFLSELRDFEDKLRRAAKLHLEPDLNDGVVLNIAPLHELVPWKEAKKYWDELMEGQYEWSSIGKQLREKGLVKT</sequence>
<protein>
    <submittedName>
        <fullName evidence="2">Uncharacterized protein</fullName>
    </submittedName>
</protein>
<comment type="caution">
    <text evidence="2">The sequence shown here is derived from an EMBL/GenBank/DDBJ whole genome shotgun (WGS) entry which is preliminary data.</text>
</comment>
<keyword evidence="3" id="KW-1185">Reference proteome</keyword>
<gene>
    <name evidence="2" type="ORF">E3A20_08790</name>
</gene>
<name>A0A5C6M6Z1_9PLAN</name>
<feature type="region of interest" description="Disordered" evidence="1">
    <location>
        <begin position="19"/>
        <end position="38"/>
    </location>
</feature>
<reference evidence="2 3" key="2">
    <citation type="submission" date="2019-08" db="EMBL/GenBank/DDBJ databases">
        <authorList>
            <person name="Henke P."/>
        </authorList>
    </citation>
    <scope>NUCLEOTIDE SEQUENCE [LARGE SCALE GENOMIC DNA]</scope>
    <source>
        <strain evidence="2">Phe10_nw2017</strain>
    </source>
</reference>